<evidence type="ECO:0000313" key="1">
    <source>
        <dbReference type="EMBL" id="NML94596.1"/>
    </source>
</evidence>
<protein>
    <recommendedName>
        <fullName evidence="3">Lipoprotein</fullName>
    </recommendedName>
</protein>
<dbReference type="EMBL" id="JABBGM010000005">
    <property type="protein sequence ID" value="NML94596.1"/>
    <property type="molecule type" value="Genomic_DNA"/>
</dbReference>
<proteinExistence type="predicted"/>
<dbReference type="Proteomes" id="UP000583556">
    <property type="component" value="Unassembled WGS sequence"/>
</dbReference>
<evidence type="ECO:0008006" key="3">
    <source>
        <dbReference type="Google" id="ProtNLM"/>
    </source>
</evidence>
<sequence>MSIKHFFGPILVSSAAMLSGCVAKSAFDLATMPVRAGARAVDTTADVYDKLTVSQSERDEKRGREIRRREEQYGRLSRDYDRARHDCERGNEDACKAARSIYGRMDAMRASIPYEGR</sequence>
<dbReference type="RefSeq" id="WP_169493866.1">
    <property type="nucleotide sequence ID" value="NZ_JABBGM010000005.1"/>
</dbReference>
<name>A0A7Y0G9V4_9SPHN</name>
<reference evidence="1 2" key="1">
    <citation type="submission" date="2020-04" db="EMBL/GenBank/DDBJ databases">
        <title>Novosphingobium sp. TW-4 isolated from soil.</title>
        <authorList>
            <person name="Dahal R.H."/>
            <person name="Chaudhary D.K."/>
        </authorList>
    </citation>
    <scope>NUCLEOTIDE SEQUENCE [LARGE SCALE GENOMIC DNA]</scope>
    <source>
        <strain evidence="1 2">TW-4</strain>
    </source>
</reference>
<accession>A0A7Y0G9V4</accession>
<evidence type="ECO:0000313" key="2">
    <source>
        <dbReference type="Proteomes" id="UP000583556"/>
    </source>
</evidence>
<comment type="caution">
    <text evidence="1">The sequence shown here is derived from an EMBL/GenBank/DDBJ whole genome shotgun (WGS) entry which is preliminary data.</text>
</comment>
<dbReference type="PROSITE" id="PS51257">
    <property type="entry name" value="PROKAR_LIPOPROTEIN"/>
    <property type="match status" value="1"/>
</dbReference>
<gene>
    <name evidence="1" type="ORF">HHL27_13060</name>
</gene>
<keyword evidence="2" id="KW-1185">Reference proteome</keyword>
<dbReference type="AlphaFoldDB" id="A0A7Y0G9V4"/>
<organism evidence="1 2">
    <name type="scientific">Novosphingobium olei</name>
    <dbReference type="NCBI Taxonomy" id="2728851"/>
    <lineage>
        <taxon>Bacteria</taxon>
        <taxon>Pseudomonadati</taxon>
        <taxon>Pseudomonadota</taxon>
        <taxon>Alphaproteobacteria</taxon>
        <taxon>Sphingomonadales</taxon>
        <taxon>Sphingomonadaceae</taxon>
        <taxon>Novosphingobium</taxon>
    </lineage>
</organism>